<reference evidence="1" key="2">
    <citation type="journal article" date="2024" name="Plant">
        <title>Genomic evolution and insights into agronomic trait innovations of Sesamum species.</title>
        <authorList>
            <person name="Miao H."/>
            <person name="Wang L."/>
            <person name="Qu L."/>
            <person name="Liu H."/>
            <person name="Sun Y."/>
            <person name="Le M."/>
            <person name="Wang Q."/>
            <person name="Wei S."/>
            <person name="Zheng Y."/>
            <person name="Lin W."/>
            <person name="Duan Y."/>
            <person name="Cao H."/>
            <person name="Xiong S."/>
            <person name="Wang X."/>
            <person name="Wei L."/>
            <person name="Li C."/>
            <person name="Ma Q."/>
            <person name="Ju M."/>
            <person name="Zhao R."/>
            <person name="Li G."/>
            <person name="Mu C."/>
            <person name="Tian Q."/>
            <person name="Mei H."/>
            <person name="Zhang T."/>
            <person name="Gao T."/>
            <person name="Zhang H."/>
        </authorList>
    </citation>
    <scope>NUCLEOTIDE SEQUENCE</scope>
    <source>
        <strain evidence="1">G02</strain>
    </source>
</reference>
<accession>A0AAW2QGI2</accession>
<proteinExistence type="predicted"/>
<sequence>MNMEDKNDMQGIIKEHINLELIEPRVSTYSNLDFLIKMESESKKFTAFSTLQGQYI</sequence>
<name>A0AAW2QGI2_SESRA</name>
<dbReference type="AlphaFoldDB" id="A0AAW2QGI2"/>
<evidence type="ECO:0000313" key="1">
    <source>
        <dbReference type="EMBL" id="KAL0366903.1"/>
    </source>
</evidence>
<protein>
    <submittedName>
        <fullName evidence="1">Uncharacterized protein</fullName>
    </submittedName>
</protein>
<dbReference type="EMBL" id="JACGWJ010000015">
    <property type="protein sequence ID" value="KAL0366903.1"/>
    <property type="molecule type" value="Genomic_DNA"/>
</dbReference>
<organism evidence="1">
    <name type="scientific">Sesamum radiatum</name>
    <name type="common">Black benniseed</name>
    <dbReference type="NCBI Taxonomy" id="300843"/>
    <lineage>
        <taxon>Eukaryota</taxon>
        <taxon>Viridiplantae</taxon>
        <taxon>Streptophyta</taxon>
        <taxon>Embryophyta</taxon>
        <taxon>Tracheophyta</taxon>
        <taxon>Spermatophyta</taxon>
        <taxon>Magnoliopsida</taxon>
        <taxon>eudicotyledons</taxon>
        <taxon>Gunneridae</taxon>
        <taxon>Pentapetalae</taxon>
        <taxon>asterids</taxon>
        <taxon>lamiids</taxon>
        <taxon>Lamiales</taxon>
        <taxon>Pedaliaceae</taxon>
        <taxon>Sesamum</taxon>
    </lineage>
</organism>
<comment type="caution">
    <text evidence="1">The sequence shown here is derived from an EMBL/GenBank/DDBJ whole genome shotgun (WGS) entry which is preliminary data.</text>
</comment>
<reference evidence="1" key="1">
    <citation type="submission" date="2020-06" db="EMBL/GenBank/DDBJ databases">
        <authorList>
            <person name="Li T."/>
            <person name="Hu X."/>
            <person name="Zhang T."/>
            <person name="Song X."/>
            <person name="Zhang H."/>
            <person name="Dai N."/>
            <person name="Sheng W."/>
            <person name="Hou X."/>
            <person name="Wei L."/>
        </authorList>
    </citation>
    <scope>NUCLEOTIDE SEQUENCE</scope>
    <source>
        <strain evidence="1">G02</strain>
        <tissue evidence="1">Leaf</tissue>
    </source>
</reference>
<gene>
    <name evidence="1" type="ORF">Sradi_3580400</name>
</gene>